<feature type="domain" description="COBRA C-terminal" evidence="8">
    <location>
        <begin position="145"/>
        <end position="272"/>
    </location>
</feature>
<keyword evidence="3" id="KW-0336">GPI-anchor</keyword>
<keyword evidence="5" id="KW-0325">Glycoprotein</keyword>
<gene>
    <name evidence="9" type="ORF">GSCOC_T00015851001</name>
</gene>
<dbReference type="GO" id="GO:0098552">
    <property type="term" value="C:side of membrane"/>
    <property type="evidence" value="ECO:0007669"/>
    <property type="project" value="UniProtKB-KW"/>
</dbReference>
<dbReference type="InParanoid" id="A0A068V7B8"/>
<dbReference type="STRING" id="49390.A0A068V7B8"/>
<dbReference type="InterPro" id="IPR006918">
    <property type="entry name" value="COBRA_pln"/>
</dbReference>
<dbReference type="EMBL" id="HG739192">
    <property type="protein sequence ID" value="CDP15773.1"/>
    <property type="molecule type" value="Genomic_DNA"/>
</dbReference>
<keyword evidence="7" id="KW-0472">Membrane</keyword>
<sequence>MAKPDQRVPSCCKGGTLAPWLQDPVKSISAFQLVVGSGRTANRRISILENFTFGTAEHEFSCGSAVVGKPTKVFGQDAKGKGQLKNNWSIICAQADFARPSCCVSFSSFQSDTLCRCPSCSCGCENDSRCIKVIIISFYACSSKLSPSGVRCTNHMCPIQVHWHLKLNNREYWQVKLTIINFDEKFSFSMWNLIVQHPDFDNTTLVVGLNYKLLNSGKINEAGIIWGANFQNDLLKEGTYIESHIQFTKHNVSLTSSWTPHSIFFDGRSCTMSPVPDFYLAFSCLFLFICTGYCIYLRYPFHS</sequence>
<dbReference type="Gramene" id="CDP15773">
    <property type="protein sequence ID" value="CDP15773"/>
    <property type="gene ID" value="GSCOC_T00015851001"/>
</dbReference>
<evidence type="ECO:0000313" key="10">
    <source>
        <dbReference type="Proteomes" id="UP000295252"/>
    </source>
</evidence>
<dbReference type="Pfam" id="PF25079">
    <property type="entry name" value="COB_C"/>
    <property type="match status" value="1"/>
</dbReference>
<evidence type="ECO:0000256" key="5">
    <source>
        <dbReference type="ARBA" id="ARBA00023180"/>
    </source>
</evidence>
<dbReference type="PANTHER" id="PTHR31673">
    <property type="entry name" value="PROTEIN COBRA"/>
    <property type="match status" value="1"/>
</dbReference>
<evidence type="ECO:0000256" key="3">
    <source>
        <dbReference type="ARBA" id="ARBA00022622"/>
    </source>
</evidence>
<comment type="similarity">
    <text evidence="2">Belongs to the COBRA family.</text>
</comment>
<organism evidence="9 10">
    <name type="scientific">Coffea canephora</name>
    <name type="common">Robusta coffee</name>
    <dbReference type="NCBI Taxonomy" id="49390"/>
    <lineage>
        <taxon>Eukaryota</taxon>
        <taxon>Viridiplantae</taxon>
        <taxon>Streptophyta</taxon>
        <taxon>Embryophyta</taxon>
        <taxon>Tracheophyta</taxon>
        <taxon>Spermatophyta</taxon>
        <taxon>Magnoliopsida</taxon>
        <taxon>eudicotyledons</taxon>
        <taxon>Gunneridae</taxon>
        <taxon>Pentapetalae</taxon>
        <taxon>asterids</taxon>
        <taxon>lamiids</taxon>
        <taxon>Gentianales</taxon>
        <taxon>Rubiaceae</taxon>
        <taxon>Ixoroideae</taxon>
        <taxon>Gardenieae complex</taxon>
        <taxon>Bertiereae - Coffeeae clade</taxon>
        <taxon>Coffeeae</taxon>
        <taxon>Coffea</taxon>
    </lineage>
</organism>
<dbReference type="GO" id="GO:0010215">
    <property type="term" value="P:cellulose microfibril organization"/>
    <property type="evidence" value="ECO:0007669"/>
    <property type="project" value="InterPro"/>
</dbReference>
<proteinExistence type="inferred from homology"/>
<dbReference type="PANTHER" id="PTHR31673:SF3">
    <property type="entry name" value="COBRA-LIKE PROTEIN 4"/>
    <property type="match status" value="1"/>
</dbReference>
<keyword evidence="10" id="KW-1185">Reference proteome</keyword>
<reference evidence="10" key="1">
    <citation type="journal article" date="2014" name="Science">
        <title>The coffee genome provides insight into the convergent evolution of caffeine biosynthesis.</title>
        <authorList>
            <person name="Denoeud F."/>
            <person name="Carretero-Paulet L."/>
            <person name="Dereeper A."/>
            <person name="Droc G."/>
            <person name="Guyot R."/>
            <person name="Pietrella M."/>
            <person name="Zheng C."/>
            <person name="Alberti A."/>
            <person name="Anthony F."/>
            <person name="Aprea G."/>
            <person name="Aury J.M."/>
            <person name="Bento P."/>
            <person name="Bernard M."/>
            <person name="Bocs S."/>
            <person name="Campa C."/>
            <person name="Cenci A."/>
            <person name="Combes M.C."/>
            <person name="Crouzillat D."/>
            <person name="Da Silva C."/>
            <person name="Daddiego L."/>
            <person name="De Bellis F."/>
            <person name="Dussert S."/>
            <person name="Garsmeur O."/>
            <person name="Gayraud T."/>
            <person name="Guignon V."/>
            <person name="Jahn K."/>
            <person name="Jamilloux V."/>
            <person name="Joet T."/>
            <person name="Labadie K."/>
            <person name="Lan T."/>
            <person name="Leclercq J."/>
            <person name="Lepelley M."/>
            <person name="Leroy T."/>
            <person name="Li L.T."/>
            <person name="Librado P."/>
            <person name="Lopez L."/>
            <person name="Munoz A."/>
            <person name="Noel B."/>
            <person name="Pallavicini A."/>
            <person name="Perrotta G."/>
            <person name="Poncet V."/>
            <person name="Pot D."/>
            <person name="Priyono X."/>
            <person name="Rigoreau M."/>
            <person name="Rouard M."/>
            <person name="Rozas J."/>
            <person name="Tranchant-Dubreuil C."/>
            <person name="VanBuren R."/>
            <person name="Zhang Q."/>
            <person name="Andrade A.C."/>
            <person name="Argout X."/>
            <person name="Bertrand B."/>
            <person name="de Kochko A."/>
            <person name="Graziosi G."/>
            <person name="Henry R.J."/>
            <person name="Jayarama X."/>
            <person name="Ming R."/>
            <person name="Nagai C."/>
            <person name="Rounsley S."/>
            <person name="Sankoff D."/>
            <person name="Giuliano G."/>
            <person name="Albert V.A."/>
            <person name="Wincker P."/>
            <person name="Lashermes P."/>
        </authorList>
    </citation>
    <scope>NUCLEOTIDE SEQUENCE [LARGE SCALE GENOMIC DNA]</scope>
    <source>
        <strain evidence="10">cv. DH200-94</strain>
    </source>
</reference>
<evidence type="ECO:0000313" key="9">
    <source>
        <dbReference type="EMBL" id="CDP15773.1"/>
    </source>
</evidence>
<name>A0A068V7B8_COFCA</name>
<accession>A0A068V7B8</accession>
<comment type="subcellular location">
    <subcellularLocation>
        <location evidence="1">Cell membrane</location>
        <topology evidence="1">Lipid-anchor</topology>
        <topology evidence="1">GPI-anchor</topology>
    </subcellularLocation>
</comment>
<evidence type="ECO:0000256" key="1">
    <source>
        <dbReference type="ARBA" id="ARBA00004609"/>
    </source>
</evidence>
<evidence type="ECO:0000256" key="6">
    <source>
        <dbReference type="ARBA" id="ARBA00023288"/>
    </source>
</evidence>
<dbReference type="GO" id="GO:0005886">
    <property type="term" value="C:plasma membrane"/>
    <property type="evidence" value="ECO:0007669"/>
    <property type="project" value="UniProtKB-SubCell"/>
</dbReference>
<dbReference type="Proteomes" id="UP000295252">
    <property type="component" value="Chromosome VIII"/>
</dbReference>
<evidence type="ECO:0000259" key="8">
    <source>
        <dbReference type="Pfam" id="PF25079"/>
    </source>
</evidence>
<protein>
    <recommendedName>
        <fullName evidence="8">COBRA C-terminal domain-containing protein</fullName>
    </recommendedName>
</protein>
<evidence type="ECO:0000256" key="2">
    <source>
        <dbReference type="ARBA" id="ARBA00005507"/>
    </source>
</evidence>
<keyword evidence="4" id="KW-0732">Signal</keyword>
<keyword evidence="7" id="KW-1133">Transmembrane helix</keyword>
<dbReference type="AlphaFoldDB" id="A0A068V7B8"/>
<keyword evidence="7" id="KW-0812">Transmembrane</keyword>
<dbReference type="InterPro" id="IPR056900">
    <property type="entry name" value="COB_C"/>
</dbReference>
<keyword evidence="6" id="KW-0449">Lipoprotein</keyword>
<feature type="transmembrane region" description="Helical" evidence="7">
    <location>
        <begin position="278"/>
        <end position="299"/>
    </location>
</feature>
<dbReference type="Pfam" id="PF04833">
    <property type="entry name" value="COBRA"/>
    <property type="match status" value="1"/>
</dbReference>
<dbReference type="PhylomeDB" id="A0A068V7B8"/>
<dbReference type="PIRSF" id="PIRSF038122">
    <property type="entry name" value="COBRA"/>
    <property type="match status" value="1"/>
</dbReference>
<dbReference type="GO" id="GO:0052324">
    <property type="term" value="P:plant-type cell wall cellulose biosynthetic process"/>
    <property type="evidence" value="ECO:0007669"/>
    <property type="project" value="TreeGrafter"/>
</dbReference>
<evidence type="ECO:0000256" key="4">
    <source>
        <dbReference type="ARBA" id="ARBA00022729"/>
    </source>
</evidence>
<evidence type="ECO:0000256" key="7">
    <source>
        <dbReference type="SAM" id="Phobius"/>
    </source>
</evidence>